<keyword evidence="3" id="KW-1185">Reference proteome</keyword>
<organism evidence="2 3">
    <name type="scientific">Somion occarium</name>
    <dbReference type="NCBI Taxonomy" id="3059160"/>
    <lineage>
        <taxon>Eukaryota</taxon>
        <taxon>Fungi</taxon>
        <taxon>Dikarya</taxon>
        <taxon>Basidiomycota</taxon>
        <taxon>Agaricomycotina</taxon>
        <taxon>Agaricomycetes</taxon>
        <taxon>Polyporales</taxon>
        <taxon>Cerrenaceae</taxon>
        <taxon>Somion</taxon>
    </lineage>
</organism>
<dbReference type="EMBL" id="OZ037951">
    <property type="protein sequence ID" value="CAL1713910.1"/>
    <property type="molecule type" value="Genomic_DNA"/>
</dbReference>
<name>A0ABP1E1V8_9APHY</name>
<evidence type="ECO:0000313" key="2">
    <source>
        <dbReference type="EMBL" id="CAL1713910.1"/>
    </source>
</evidence>
<sequence>MCGKKGLGRSPSFIVELSWNRARSWSSSYVNSELFRHVPNLCFLPRCSTSSCIHLSPFAFLQLYIVLSPSLSYNLTPFFLATMIKFHPTAEISPPEKPCGLCMARGGHASFQPPLVVYVTIHKTITYSNEESPPPTDLPSRCATRNDMSGKGGGMLSSHVSRQSEDITPIQGGSGHTPPTESIDWIPTMFCGEESGGSPFATPQSSVV</sequence>
<proteinExistence type="predicted"/>
<accession>A0ABP1E1V8</accession>
<reference evidence="3" key="1">
    <citation type="submission" date="2024-04" db="EMBL/GenBank/DDBJ databases">
        <authorList>
            <person name="Shaw F."/>
            <person name="Minotto A."/>
        </authorList>
    </citation>
    <scope>NUCLEOTIDE SEQUENCE [LARGE SCALE GENOMIC DNA]</scope>
</reference>
<dbReference type="Proteomes" id="UP001497453">
    <property type="component" value="Chromosome 8"/>
</dbReference>
<gene>
    <name evidence="2" type="ORF">GFSPODELE1_LOCUS9541</name>
</gene>
<evidence type="ECO:0000313" key="3">
    <source>
        <dbReference type="Proteomes" id="UP001497453"/>
    </source>
</evidence>
<evidence type="ECO:0000256" key="1">
    <source>
        <dbReference type="SAM" id="MobiDB-lite"/>
    </source>
</evidence>
<protein>
    <submittedName>
        <fullName evidence="2">Uncharacterized protein</fullName>
    </submittedName>
</protein>
<feature type="region of interest" description="Disordered" evidence="1">
    <location>
        <begin position="149"/>
        <end position="185"/>
    </location>
</feature>